<accession>A0A8H6K6T7</accession>
<sequence>MSSADFPLAGHLGRETSPDATADDPFWQPRAPASHDPDAGRGRRDHDQLDRRPTGQEGRDMRQRLTISDLYPPSRSRDPVPAQETPPLPSPRPFHVVVPFPTGSDPRSPPSH</sequence>
<evidence type="ECO:0000256" key="1">
    <source>
        <dbReference type="SAM" id="MobiDB-lite"/>
    </source>
</evidence>
<feature type="compositionally biased region" description="Basic and acidic residues" evidence="1">
    <location>
        <begin position="33"/>
        <end position="63"/>
    </location>
</feature>
<proteinExistence type="predicted"/>
<dbReference type="EMBL" id="WIGM01000429">
    <property type="protein sequence ID" value="KAF6825443.1"/>
    <property type="molecule type" value="Genomic_DNA"/>
</dbReference>
<protein>
    <submittedName>
        <fullName evidence="2">Uncharacterized protein</fullName>
    </submittedName>
</protein>
<evidence type="ECO:0000313" key="3">
    <source>
        <dbReference type="Proteomes" id="UP000639643"/>
    </source>
</evidence>
<dbReference type="Proteomes" id="UP000639643">
    <property type="component" value="Unassembled WGS sequence"/>
</dbReference>
<name>A0A8H6K6T7_9PEZI</name>
<comment type="caution">
    <text evidence="2">The sequence shown here is derived from an EMBL/GenBank/DDBJ whole genome shotgun (WGS) entry which is preliminary data.</text>
</comment>
<organism evidence="2 3">
    <name type="scientific">Colletotrichum musicola</name>
    <dbReference type="NCBI Taxonomy" id="2175873"/>
    <lineage>
        <taxon>Eukaryota</taxon>
        <taxon>Fungi</taxon>
        <taxon>Dikarya</taxon>
        <taxon>Ascomycota</taxon>
        <taxon>Pezizomycotina</taxon>
        <taxon>Sordariomycetes</taxon>
        <taxon>Hypocreomycetidae</taxon>
        <taxon>Glomerellales</taxon>
        <taxon>Glomerellaceae</taxon>
        <taxon>Colletotrichum</taxon>
        <taxon>Colletotrichum orchidearum species complex</taxon>
    </lineage>
</organism>
<reference evidence="2" key="1">
    <citation type="journal article" date="2020" name="Phytopathology">
        <title>Genome Sequence Resources of Colletotrichum truncatum, C. plurivorum, C. musicola, and C. sojae: Four Species Pathogenic to Soybean (Glycine max).</title>
        <authorList>
            <person name="Rogerio F."/>
            <person name="Boufleur T.R."/>
            <person name="Ciampi-Guillardi M."/>
            <person name="Sukno S.A."/>
            <person name="Thon M.R."/>
            <person name="Massola Junior N.S."/>
            <person name="Baroncelli R."/>
        </authorList>
    </citation>
    <scope>NUCLEOTIDE SEQUENCE</scope>
    <source>
        <strain evidence="2">LFN0074</strain>
    </source>
</reference>
<evidence type="ECO:0000313" key="2">
    <source>
        <dbReference type="EMBL" id="KAF6825443.1"/>
    </source>
</evidence>
<gene>
    <name evidence="2" type="ORF">CMUS01_09807</name>
</gene>
<feature type="region of interest" description="Disordered" evidence="1">
    <location>
        <begin position="1"/>
        <end position="112"/>
    </location>
</feature>
<keyword evidence="3" id="KW-1185">Reference proteome</keyword>
<dbReference type="AlphaFoldDB" id="A0A8H6K6T7"/>